<name>A0ABX0TMD4_9SPHN</name>
<evidence type="ECO:0000313" key="4">
    <source>
        <dbReference type="Proteomes" id="UP000727456"/>
    </source>
</evidence>
<feature type="chain" id="PRO_5045263913" evidence="2">
    <location>
        <begin position="19"/>
        <end position="1199"/>
    </location>
</feature>
<keyword evidence="4" id="KW-1185">Reference proteome</keyword>
<dbReference type="EMBL" id="JAAOZC010000001">
    <property type="protein sequence ID" value="NIJ06688.1"/>
    <property type="molecule type" value="Genomic_DNA"/>
</dbReference>
<organism evidence="3 4">
    <name type="scientific">Sphingomonas vulcanisoli</name>
    <dbReference type="NCBI Taxonomy" id="1658060"/>
    <lineage>
        <taxon>Bacteria</taxon>
        <taxon>Pseudomonadati</taxon>
        <taxon>Pseudomonadota</taxon>
        <taxon>Alphaproteobacteria</taxon>
        <taxon>Sphingomonadales</taxon>
        <taxon>Sphingomonadaceae</taxon>
        <taxon>Sphingomonas</taxon>
    </lineage>
</organism>
<dbReference type="InterPro" id="IPR036322">
    <property type="entry name" value="WD40_repeat_dom_sf"/>
</dbReference>
<feature type="signal peptide" evidence="2">
    <location>
        <begin position="1"/>
        <end position="18"/>
    </location>
</feature>
<dbReference type="SMART" id="SM00320">
    <property type="entry name" value="WD40"/>
    <property type="match status" value="3"/>
</dbReference>
<dbReference type="Gene3D" id="2.130.10.10">
    <property type="entry name" value="YVTN repeat-like/Quinoprotein amine dehydrogenase"/>
    <property type="match status" value="2"/>
</dbReference>
<dbReference type="SUPFAM" id="SSF82171">
    <property type="entry name" value="DPP6 N-terminal domain-like"/>
    <property type="match status" value="1"/>
</dbReference>
<keyword evidence="2" id="KW-0732">Signal</keyword>
<protein>
    <submittedName>
        <fullName evidence="3">WD40 repeat protein</fullName>
    </submittedName>
</protein>
<evidence type="ECO:0000256" key="2">
    <source>
        <dbReference type="SAM" id="SignalP"/>
    </source>
</evidence>
<dbReference type="RefSeq" id="WP_167071285.1">
    <property type="nucleotide sequence ID" value="NZ_JAAOZC010000001.1"/>
</dbReference>
<dbReference type="PANTHER" id="PTHR19879">
    <property type="entry name" value="TRANSCRIPTION INITIATION FACTOR TFIID"/>
    <property type="match status" value="1"/>
</dbReference>
<dbReference type="SUPFAM" id="SSF50978">
    <property type="entry name" value="WD40 repeat-like"/>
    <property type="match status" value="1"/>
</dbReference>
<evidence type="ECO:0000256" key="1">
    <source>
        <dbReference type="PROSITE-ProRule" id="PRU00221"/>
    </source>
</evidence>
<dbReference type="PROSITE" id="PS50294">
    <property type="entry name" value="WD_REPEATS_REGION"/>
    <property type="match status" value="1"/>
</dbReference>
<reference evidence="3 4" key="1">
    <citation type="submission" date="2020-03" db="EMBL/GenBank/DDBJ databases">
        <title>Genomic Encyclopedia of Type Strains, Phase III (KMG-III): the genomes of soil and plant-associated and newly described type strains.</title>
        <authorList>
            <person name="Whitman W."/>
        </authorList>
    </citation>
    <scope>NUCLEOTIDE SEQUENCE [LARGE SCALE GENOMIC DNA]</scope>
    <source>
        <strain evidence="3 4">CECT 8804</strain>
    </source>
</reference>
<accession>A0ABX0TMD4</accession>
<dbReference type="Gene3D" id="3.40.50.1460">
    <property type="match status" value="1"/>
</dbReference>
<dbReference type="InterPro" id="IPR015943">
    <property type="entry name" value="WD40/YVTN_repeat-like_dom_sf"/>
</dbReference>
<evidence type="ECO:0000313" key="3">
    <source>
        <dbReference type="EMBL" id="NIJ06688.1"/>
    </source>
</evidence>
<dbReference type="PANTHER" id="PTHR19879:SF9">
    <property type="entry name" value="TRANSCRIPTION INITIATION FACTOR TFIID SUBUNIT 5"/>
    <property type="match status" value="1"/>
</dbReference>
<dbReference type="Proteomes" id="UP000727456">
    <property type="component" value="Unassembled WGS sequence"/>
</dbReference>
<comment type="caution">
    <text evidence="3">The sequence shown here is derived from an EMBL/GenBank/DDBJ whole genome shotgun (WGS) entry which is preliminary data.</text>
</comment>
<dbReference type="InterPro" id="IPR001680">
    <property type="entry name" value="WD40_rpt"/>
</dbReference>
<gene>
    <name evidence="3" type="ORF">FHS31_000270</name>
</gene>
<dbReference type="Pfam" id="PF00400">
    <property type="entry name" value="WD40"/>
    <property type="match status" value="1"/>
</dbReference>
<sequence length="1199" mass="128528">MAAALFLFLVVCNARVFAADLQPKLVLQTGHDGSVTAAAWSPDGRLLLTGGTDLAILVWDAVSGHLLSRDIMPLDRSRVPHSLDSEQSFNIARIIVSPDGKRFASTIDFDFGMQHETVIWDIATRRVLRDVPASALFWSTDSRKLLLLGSASRREDDSYPPVPLSWLPIENDAAEPPLLTLDHPSLAARSPDGRWTILGCNAFDICPLHVIDSEGHSAPGAIPDIRRIVAISWTTDDTAWLLDNKRVVHVYKPGQAERIFSLPPLLPTDVAGQSFSVSPDGARVTFDEIKPYDPQHPQAERSALRLGDSATGAALGLAETSFPERGTEFPLSNPGGGPGISALAVPSPDGRRIARTTDSGIEIAAADGKTPAMALAPTVPIKLLDAAVSADGQLVAMLEEQFGKGESPDHSAPSATRIEVWDAEQGRFLPGIDFDNDCGCASIRWIGEDRLAVTTRGEAAILDVRSGTIIETMPVGDIRPIGQNRYFAREGKYGKSFTLYDAGKKQAVSHFGEQGAAASGMEGYALSPDGGTIAQLGVGYGDGGARWRKLLLWDTATGDLKATLGDKAGLGYAITFSADGRQLLAAQGNLVIAWDMETFQQLRTLSTHPNTVDHLAASPQGLVADAARSESGIALHKLDGTALPSLDMPSIEVAAVGFVEKKPILWAAGSNGVVRFWSSKNQRELFTLYTFADRRFIAAAPDGRYETNLPAETSAIGWVMPDAPFTLLAPQTFMRDYFEPRLATRLIDCALPTGDCPSFKPLPPLETLNRLRPRVSIDEVALTDHGAARVRMTVTEQSDPAAANHRTHSGAYDLRLFRDGHLVGEWPAPSQSRDLVAWRAHSVLVKAGGARSFLQTAEVPVPTGTQKVEFSAYAFNDDRVTGDRVRTSVALPPLKPHPRRAFVIAIGIDAYREKDWRLQFAAGDAKALTASLGTISDYTIVPVTLLADALHDQATKADIQAVIGLLAGDEKGRSRLKAKGIDVSGIGKATPDDAVILTFSGHGDTDADRNFFLVPADGRRAEDGAPDPASLISSAELTDWLRGVNAGEMAFVVDACHSAASVDNGDFKPAPIGDPGLGQLAFDKGIRILAASQGDGVAMESATLRHGLLTYALVEDGLAKGLADLDGDGRIRLDELLHYAELRLPELSRPKPDKPAMLAARTIIFDGENAPRHNVQKPQLFDFTDSTSPVTVRAAAKPK</sequence>
<proteinExistence type="predicted"/>
<keyword evidence="1" id="KW-0853">WD repeat</keyword>
<feature type="repeat" description="WD" evidence="1">
    <location>
        <begin position="28"/>
        <end position="69"/>
    </location>
</feature>
<dbReference type="PROSITE" id="PS50082">
    <property type="entry name" value="WD_REPEATS_2"/>
    <property type="match status" value="1"/>
</dbReference>